<dbReference type="Proteomes" id="UP001159428">
    <property type="component" value="Unassembled WGS sequence"/>
</dbReference>
<proteinExistence type="inferred from homology"/>
<reference evidence="9 10" key="1">
    <citation type="submission" date="2022-05" db="EMBL/GenBank/DDBJ databases">
        <authorList>
            <consortium name="Genoscope - CEA"/>
            <person name="William W."/>
        </authorList>
    </citation>
    <scope>NUCLEOTIDE SEQUENCE [LARGE SCALE GENOMIC DNA]</scope>
</reference>
<evidence type="ECO:0000256" key="2">
    <source>
        <dbReference type="ARBA" id="ARBA00010905"/>
    </source>
</evidence>
<name>A0AAU9XAC9_9CNID</name>
<evidence type="ECO:0000256" key="3">
    <source>
        <dbReference type="ARBA" id="ARBA00022525"/>
    </source>
</evidence>
<dbReference type="InterPro" id="IPR039477">
    <property type="entry name" value="ILEI/PANDER_dom"/>
</dbReference>
<dbReference type="Gene3D" id="3.50.4.10">
    <property type="entry name" value="Hepatocyte Growth Factor"/>
    <property type="match status" value="1"/>
</dbReference>
<dbReference type="Pfam" id="PF15711">
    <property type="entry name" value="ILEI"/>
    <property type="match status" value="1"/>
</dbReference>
<evidence type="ECO:0000256" key="5">
    <source>
        <dbReference type="ARBA" id="ARBA00023157"/>
    </source>
</evidence>
<keyword evidence="5" id="KW-1015">Disulfide bond</keyword>
<accession>A0AAU9XAC9</accession>
<evidence type="ECO:0008006" key="11">
    <source>
        <dbReference type="Google" id="ProtNLM"/>
    </source>
</evidence>
<dbReference type="PROSITE" id="PS52031">
    <property type="entry name" value="GG_LECTIN"/>
    <property type="match status" value="1"/>
</dbReference>
<dbReference type="GO" id="GO:0005576">
    <property type="term" value="C:extracellular region"/>
    <property type="evidence" value="ECO:0007669"/>
    <property type="project" value="UniProtKB-SubCell"/>
</dbReference>
<feature type="domain" description="EGF-like" evidence="7">
    <location>
        <begin position="77"/>
        <end position="117"/>
    </location>
</feature>
<evidence type="ECO:0000313" key="10">
    <source>
        <dbReference type="Proteomes" id="UP001159428"/>
    </source>
</evidence>
<keyword evidence="4" id="KW-0732">Signal</keyword>
<dbReference type="InterPro" id="IPR039220">
    <property type="entry name" value="FAM3"/>
</dbReference>
<evidence type="ECO:0000259" key="7">
    <source>
        <dbReference type="PROSITE" id="PS50026"/>
    </source>
</evidence>
<dbReference type="Pfam" id="PF00024">
    <property type="entry name" value="PAN_1"/>
    <property type="match status" value="1"/>
</dbReference>
<dbReference type="PROSITE" id="PS50026">
    <property type="entry name" value="EGF_3"/>
    <property type="match status" value="1"/>
</dbReference>
<comment type="subcellular location">
    <subcellularLocation>
        <location evidence="1">Secreted</location>
    </subcellularLocation>
</comment>
<dbReference type="Gene3D" id="2.10.25.10">
    <property type="entry name" value="Laminin"/>
    <property type="match status" value="1"/>
</dbReference>
<evidence type="ECO:0000313" key="9">
    <source>
        <dbReference type="EMBL" id="CAH3141950.1"/>
    </source>
</evidence>
<comment type="caution">
    <text evidence="6">Lacks conserved residue(s) required for the propagation of feature annotation.</text>
</comment>
<gene>
    <name evidence="9" type="ORF">PMEA_00020130</name>
</gene>
<organism evidence="9 10">
    <name type="scientific">Pocillopora meandrina</name>
    <dbReference type="NCBI Taxonomy" id="46732"/>
    <lineage>
        <taxon>Eukaryota</taxon>
        <taxon>Metazoa</taxon>
        <taxon>Cnidaria</taxon>
        <taxon>Anthozoa</taxon>
        <taxon>Hexacorallia</taxon>
        <taxon>Scleractinia</taxon>
        <taxon>Astrocoeniina</taxon>
        <taxon>Pocilloporidae</taxon>
        <taxon>Pocillopora</taxon>
    </lineage>
</organism>
<dbReference type="AlphaFoldDB" id="A0AAU9XAC9"/>
<keyword evidence="6" id="KW-0245">EGF-like domain</keyword>
<feature type="domain" description="Apple" evidence="8">
    <location>
        <begin position="1"/>
        <end position="81"/>
    </location>
</feature>
<evidence type="ECO:0000256" key="1">
    <source>
        <dbReference type="ARBA" id="ARBA00004613"/>
    </source>
</evidence>
<dbReference type="InterPro" id="IPR000742">
    <property type="entry name" value="EGF"/>
</dbReference>
<keyword evidence="10" id="KW-1185">Reference proteome</keyword>
<evidence type="ECO:0000256" key="4">
    <source>
        <dbReference type="ARBA" id="ARBA00022729"/>
    </source>
</evidence>
<evidence type="ECO:0000259" key="8">
    <source>
        <dbReference type="PROSITE" id="PS50948"/>
    </source>
</evidence>
<evidence type="ECO:0000256" key="6">
    <source>
        <dbReference type="PROSITE-ProRule" id="PRU00076"/>
    </source>
</evidence>
<protein>
    <recommendedName>
        <fullName evidence="11">EGF-like domain-containing protein</fullName>
    </recommendedName>
</protein>
<comment type="similarity">
    <text evidence="2">Belongs to the FAM3 family.</text>
</comment>
<sequence length="276" mass="30824">CRQIVFEHRWKNKALQGHTLRTVRAKDNEDCRLKCYLEDNCVSVNYASTGKCDLNNKDHTQKPNDLEDVINYTYSFIENPCASSPCQHPSVLCQAGFTDRGYRCVCNKTGFVGEKCEKAVLRIFIKSFGTKDQLGGRSIFGDTVIEVNGVNHCKKRRGHNIVTVYPGNGSIHASESFDTFASETETEDMTAFINNLPENVMVLITVHDSANVGVMNTIPDAESALRSVGAVDPVFTRVRESWLLIGYKGADKPTWIQQRHEARNLGPVSIGTEIIF</sequence>
<dbReference type="PROSITE" id="PS50948">
    <property type="entry name" value="PAN"/>
    <property type="match status" value="1"/>
</dbReference>
<feature type="non-terminal residue" evidence="9">
    <location>
        <position position="1"/>
    </location>
</feature>
<dbReference type="InterPro" id="IPR003609">
    <property type="entry name" value="Pan_app"/>
</dbReference>
<dbReference type="PANTHER" id="PTHR14592">
    <property type="entry name" value="UNCHARACTERIZED FAM3"/>
    <property type="match status" value="1"/>
</dbReference>
<keyword evidence="3" id="KW-0964">Secreted</keyword>
<comment type="caution">
    <text evidence="9">The sequence shown here is derived from an EMBL/GenBank/DDBJ whole genome shotgun (WGS) entry which is preliminary data.</text>
</comment>
<dbReference type="EMBL" id="CALNXJ010000036">
    <property type="protein sequence ID" value="CAH3141950.1"/>
    <property type="molecule type" value="Genomic_DNA"/>
</dbReference>